<accession>A0A843UZG4</accession>
<keyword evidence="2" id="KW-0812">Transmembrane</keyword>
<dbReference type="InterPro" id="IPR000467">
    <property type="entry name" value="G_patch_dom"/>
</dbReference>
<dbReference type="OrthoDB" id="786951at2759"/>
<gene>
    <name evidence="4" type="ORF">Taro_021683</name>
</gene>
<feature type="region of interest" description="Disordered" evidence="1">
    <location>
        <begin position="1"/>
        <end position="37"/>
    </location>
</feature>
<sequence length="633" mass="68916">MFHRMYPNTSVPMPGQPSQQTNNQKQQDTEEIDPAPGTQYDILKHLDQTPAKISILELIKRSQTHQDALRAFLQRVMVSEDMNPDNLPSVLSIVNRGPTITFSDGELAALKARKMPLCVTLTINKVAVDAALVDTGASINVCPLSTLRACNISERQLQPTPTTIATVLPSVWPSNKPIISVLDVNYTWAYTFSSNRQIVSPPVVAIRKGVNANAKGWDIMFRLGYQSGKGLGAHLQGQTKTVATAKKFTKRGLGYSEWATFSSPPQSDHGPLTWSLYEHFVKGPIQPGYNTTTEVPRSAYQALEEQRPNKKKRAEEDPDQDDVISSVSLLFEKSEAEEEEPELEDLISAVNRLFSEEDVQQVAALSTSATTARAMFSILTGGVLRFWLAHACLGWPTALSRVCACLVLARLVVGYKPAVRRGFCCACPTCSPSAWHLRACPVQRLSPFPGTPILGAFEGAFEATSMLELAAELVDSGAEGKARFGQQRRVVCRALLVGLGCRGWLEFFSAQISQSFYSLPCPALVLEPCREAEAGARLAGRGHGWRVPLLVASGSGLVAVVVTVPVLGCQSVVALACVVSRPCGVSRVRGGSVCGPSTLWRFEVAMLVVFLALQLSSVVFLFSEFLLLWPVRD</sequence>
<dbReference type="EMBL" id="NMUH01001118">
    <property type="protein sequence ID" value="MQL89101.1"/>
    <property type="molecule type" value="Genomic_DNA"/>
</dbReference>
<dbReference type="InterPro" id="IPR021109">
    <property type="entry name" value="Peptidase_aspartic_dom_sf"/>
</dbReference>
<evidence type="ECO:0000256" key="2">
    <source>
        <dbReference type="SAM" id="Phobius"/>
    </source>
</evidence>
<evidence type="ECO:0000313" key="4">
    <source>
        <dbReference type="EMBL" id="MQL89101.1"/>
    </source>
</evidence>
<dbReference type="PROSITE" id="PS50174">
    <property type="entry name" value="G_PATCH"/>
    <property type="match status" value="1"/>
</dbReference>
<feature type="non-terminal residue" evidence="4">
    <location>
        <position position="1"/>
    </location>
</feature>
<proteinExistence type="predicted"/>
<protein>
    <recommendedName>
        <fullName evidence="3">G-patch domain-containing protein</fullName>
    </recommendedName>
</protein>
<feature type="compositionally biased region" description="Low complexity" evidence="1">
    <location>
        <begin position="16"/>
        <end position="26"/>
    </location>
</feature>
<dbReference type="AlphaFoldDB" id="A0A843UZG4"/>
<dbReference type="Proteomes" id="UP000652761">
    <property type="component" value="Unassembled WGS sequence"/>
</dbReference>
<comment type="caution">
    <text evidence="4">The sequence shown here is derived from an EMBL/GenBank/DDBJ whole genome shotgun (WGS) entry which is preliminary data.</text>
</comment>
<keyword evidence="5" id="KW-1185">Reference proteome</keyword>
<name>A0A843UZG4_COLES</name>
<evidence type="ECO:0000256" key="1">
    <source>
        <dbReference type="SAM" id="MobiDB-lite"/>
    </source>
</evidence>
<keyword evidence="2" id="KW-1133">Transmembrane helix</keyword>
<feature type="domain" description="G-patch" evidence="3">
    <location>
        <begin position="212"/>
        <end position="258"/>
    </location>
</feature>
<evidence type="ECO:0000259" key="3">
    <source>
        <dbReference type="PROSITE" id="PS50174"/>
    </source>
</evidence>
<evidence type="ECO:0000313" key="5">
    <source>
        <dbReference type="Proteomes" id="UP000652761"/>
    </source>
</evidence>
<feature type="transmembrane region" description="Helical" evidence="2">
    <location>
        <begin position="605"/>
        <end position="629"/>
    </location>
</feature>
<dbReference type="Gene3D" id="2.40.70.10">
    <property type="entry name" value="Acid Proteases"/>
    <property type="match status" value="1"/>
</dbReference>
<keyword evidence="2" id="KW-0472">Membrane</keyword>
<dbReference type="GO" id="GO:0003676">
    <property type="term" value="F:nucleic acid binding"/>
    <property type="evidence" value="ECO:0007669"/>
    <property type="project" value="InterPro"/>
</dbReference>
<reference evidence="4" key="1">
    <citation type="submission" date="2017-07" db="EMBL/GenBank/DDBJ databases">
        <title>Taro Niue Genome Assembly and Annotation.</title>
        <authorList>
            <person name="Atibalentja N."/>
            <person name="Keating K."/>
            <person name="Fields C.J."/>
        </authorList>
    </citation>
    <scope>NUCLEOTIDE SEQUENCE</scope>
    <source>
        <strain evidence="4">Niue_2</strain>
        <tissue evidence="4">Leaf</tissue>
    </source>
</reference>
<organism evidence="4 5">
    <name type="scientific">Colocasia esculenta</name>
    <name type="common">Wild taro</name>
    <name type="synonym">Arum esculentum</name>
    <dbReference type="NCBI Taxonomy" id="4460"/>
    <lineage>
        <taxon>Eukaryota</taxon>
        <taxon>Viridiplantae</taxon>
        <taxon>Streptophyta</taxon>
        <taxon>Embryophyta</taxon>
        <taxon>Tracheophyta</taxon>
        <taxon>Spermatophyta</taxon>
        <taxon>Magnoliopsida</taxon>
        <taxon>Liliopsida</taxon>
        <taxon>Araceae</taxon>
        <taxon>Aroideae</taxon>
        <taxon>Colocasieae</taxon>
        <taxon>Colocasia</taxon>
    </lineage>
</organism>